<feature type="transmembrane region" description="Helical" evidence="1">
    <location>
        <begin position="89"/>
        <end position="108"/>
    </location>
</feature>
<feature type="transmembrane region" description="Helical" evidence="1">
    <location>
        <begin position="288"/>
        <end position="309"/>
    </location>
</feature>
<proteinExistence type="predicted"/>
<keyword evidence="1" id="KW-0812">Transmembrane</keyword>
<dbReference type="RefSeq" id="WP_055208795.1">
    <property type="nucleotide sequence ID" value="NZ_CZBO01000008.1"/>
</dbReference>
<sequence>MILSYILMVILFLLIFALIYQIFRFKVFNRISNGILNKAEFEYEKRKSEKEELRILEGNFKETRFLNKLDSLLEQSGIKKKFKFINAEIYIVLNIFMCLIGFLIGIFILNYWLWGLIIDIVAVIVFYGALKFLQGINYTKIDREMLTFLNLLENFSATEDDIVQIINQTYRYLQNPLKEYLMDFSIEVQSTGNMAIAFRKLEAKIENEKLSSFIRNIEICSRHEANYREIIEDERSSMQGYLRAKQKRKAINQNGRIEIFVCIAMSILIICIFTSLTPNLFNILKNSFTGNLILLYNVVVLGILGWNMISFDKN</sequence>
<accession>A0A174VF88</accession>
<evidence type="ECO:0000313" key="2">
    <source>
        <dbReference type="EMBL" id="CUQ30650.1"/>
    </source>
</evidence>
<feature type="transmembrane region" description="Helical" evidence="1">
    <location>
        <begin position="257"/>
        <end position="276"/>
    </location>
</feature>
<dbReference type="Proteomes" id="UP000095563">
    <property type="component" value="Unassembled WGS sequence"/>
</dbReference>
<dbReference type="AlphaFoldDB" id="A0A174VF88"/>
<evidence type="ECO:0000313" key="3">
    <source>
        <dbReference type="Proteomes" id="UP000095563"/>
    </source>
</evidence>
<protein>
    <submittedName>
        <fullName evidence="2">Membrane protein</fullName>
    </submittedName>
</protein>
<feature type="transmembrane region" description="Helical" evidence="1">
    <location>
        <begin position="6"/>
        <end position="23"/>
    </location>
</feature>
<keyword evidence="1" id="KW-1133">Transmembrane helix</keyword>
<feature type="transmembrane region" description="Helical" evidence="1">
    <location>
        <begin position="114"/>
        <end position="133"/>
    </location>
</feature>
<dbReference type="EMBL" id="CZBO01000008">
    <property type="protein sequence ID" value="CUQ30650.1"/>
    <property type="molecule type" value="Genomic_DNA"/>
</dbReference>
<name>A0A174VF88_9CLOT</name>
<keyword evidence="1" id="KW-0472">Membrane</keyword>
<evidence type="ECO:0000256" key="1">
    <source>
        <dbReference type="SAM" id="Phobius"/>
    </source>
</evidence>
<gene>
    <name evidence="2" type="ORF">ERS852568_02765</name>
</gene>
<organism evidence="2 3">
    <name type="scientific">Clostridium baratii</name>
    <dbReference type="NCBI Taxonomy" id="1561"/>
    <lineage>
        <taxon>Bacteria</taxon>
        <taxon>Bacillati</taxon>
        <taxon>Bacillota</taxon>
        <taxon>Clostridia</taxon>
        <taxon>Eubacteriales</taxon>
        <taxon>Clostridiaceae</taxon>
        <taxon>Clostridium</taxon>
    </lineage>
</organism>
<reference evidence="2 3" key="1">
    <citation type="submission" date="2015-09" db="EMBL/GenBank/DDBJ databases">
        <authorList>
            <consortium name="Pathogen Informatics"/>
        </authorList>
    </citation>
    <scope>NUCLEOTIDE SEQUENCE [LARGE SCALE GENOMIC DNA]</scope>
    <source>
        <strain evidence="2 3">2789STDY5834956</strain>
    </source>
</reference>